<protein>
    <submittedName>
        <fullName evidence="1">Uncharacterized protein</fullName>
    </submittedName>
</protein>
<dbReference type="EMBL" id="KB741189">
    <property type="protein sequence ID" value="ENN73045.1"/>
    <property type="molecule type" value="Genomic_DNA"/>
</dbReference>
<dbReference type="PANTHER" id="PTHR47326">
    <property type="entry name" value="TRANSPOSABLE ELEMENT TC3 TRANSPOSASE-LIKE PROTEIN"/>
    <property type="match status" value="1"/>
</dbReference>
<feature type="non-terminal residue" evidence="1">
    <location>
        <position position="1"/>
    </location>
</feature>
<dbReference type="HOGENOM" id="CLU_881597_0_0_1"/>
<dbReference type="AlphaFoldDB" id="N6TUV2"/>
<organism evidence="1">
    <name type="scientific">Dendroctonus ponderosae</name>
    <name type="common">Mountain pine beetle</name>
    <dbReference type="NCBI Taxonomy" id="77166"/>
    <lineage>
        <taxon>Eukaryota</taxon>
        <taxon>Metazoa</taxon>
        <taxon>Ecdysozoa</taxon>
        <taxon>Arthropoda</taxon>
        <taxon>Hexapoda</taxon>
        <taxon>Insecta</taxon>
        <taxon>Pterygota</taxon>
        <taxon>Neoptera</taxon>
        <taxon>Endopterygota</taxon>
        <taxon>Coleoptera</taxon>
        <taxon>Polyphaga</taxon>
        <taxon>Cucujiformia</taxon>
        <taxon>Curculionidae</taxon>
        <taxon>Scolytinae</taxon>
        <taxon>Dendroctonus</taxon>
    </lineage>
</organism>
<dbReference type="PANTHER" id="PTHR47326:SF1">
    <property type="entry name" value="HTH PSQ-TYPE DOMAIN-CONTAINING PROTEIN"/>
    <property type="match status" value="1"/>
</dbReference>
<name>N6TUV2_DENPD</name>
<accession>N6TUV2</accession>
<sequence>MRDMDTVYVQQNFSRRSAKWRYLELYPNRRQPNFKLTPDIYRRLETKVNILGRPKISTTEQEEDVLVRVGGTPEISTRRLETATVSSKFSVHRIVQQENLHPCHFTPVQNLLENDFARAVNNYLNQHFTNRWISRGSSWAWPARSPDFNPLDFCSKFNCLSKIDFELYDLLLETSTAAELESDIEGCDVYTKKFTTLRLKCNKLLESGALTGSSDNRADGRSTSFKIAQAQDVPLQSQKNSLSRANHNMLTDIFQKIGNKENTKDGLNLLYDFIQQHPEADIEPFLSKSSKFFQEYIQTGLKEIDSIRRIAKHSNS</sequence>
<proteinExistence type="predicted"/>
<feature type="non-terminal residue" evidence="1">
    <location>
        <position position="316"/>
    </location>
</feature>
<evidence type="ECO:0000313" key="1">
    <source>
        <dbReference type="EMBL" id="ENN73045.1"/>
    </source>
</evidence>
<reference evidence="1" key="1">
    <citation type="journal article" date="2013" name="Genome Biol.">
        <title>Draft genome of the mountain pine beetle, Dendroctonus ponderosae Hopkins, a major forest pest.</title>
        <authorList>
            <person name="Keeling C.I."/>
            <person name="Yuen M.M."/>
            <person name="Liao N.Y."/>
            <person name="Docking T.R."/>
            <person name="Chan S.K."/>
            <person name="Taylor G.A."/>
            <person name="Palmquist D.L."/>
            <person name="Jackman S.D."/>
            <person name="Nguyen A."/>
            <person name="Li M."/>
            <person name="Henderson H."/>
            <person name="Janes J.K."/>
            <person name="Zhao Y."/>
            <person name="Pandoh P."/>
            <person name="Moore R."/>
            <person name="Sperling F.A."/>
            <person name="Huber D.P."/>
            <person name="Birol I."/>
            <person name="Jones S.J."/>
            <person name="Bohlmann J."/>
        </authorList>
    </citation>
    <scope>NUCLEOTIDE SEQUENCE</scope>
</reference>
<gene>
    <name evidence="1" type="ORF">YQE_10316</name>
</gene>